<comment type="subcellular location">
    <subcellularLocation>
        <location evidence="1">Membrane</location>
        <topology evidence="1">Multi-pass membrane protein</topology>
    </subcellularLocation>
</comment>
<evidence type="ECO:0000313" key="7">
    <source>
        <dbReference type="EMBL" id="OLP06927.1"/>
    </source>
</evidence>
<dbReference type="PANTHER" id="PTHR23501">
    <property type="entry name" value="MAJOR FACILITATOR SUPERFAMILY"/>
    <property type="match status" value="1"/>
</dbReference>
<dbReference type="CDD" id="cd17321">
    <property type="entry name" value="MFS_MMR_MDR_like"/>
    <property type="match status" value="1"/>
</dbReference>
<proteinExistence type="predicted"/>
<comment type="caution">
    <text evidence="7">The sequence shown here is derived from an EMBL/GenBank/DDBJ whole genome shotgun (WGS) entry which is preliminary data.</text>
</comment>
<dbReference type="InterPro" id="IPR036259">
    <property type="entry name" value="MFS_trans_sf"/>
</dbReference>
<feature type="transmembrane region" description="Helical" evidence="5">
    <location>
        <begin position="141"/>
        <end position="164"/>
    </location>
</feature>
<feature type="transmembrane region" description="Helical" evidence="5">
    <location>
        <begin position="83"/>
        <end position="105"/>
    </location>
</feature>
<feature type="transmembrane region" description="Helical" evidence="5">
    <location>
        <begin position="20"/>
        <end position="41"/>
    </location>
</feature>
<dbReference type="GO" id="GO:0022857">
    <property type="term" value="F:transmembrane transporter activity"/>
    <property type="evidence" value="ECO:0007669"/>
    <property type="project" value="InterPro"/>
</dbReference>
<feature type="transmembrane region" description="Helical" evidence="5">
    <location>
        <begin position="334"/>
        <end position="352"/>
    </location>
</feature>
<dbReference type="InterPro" id="IPR001958">
    <property type="entry name" value="Tet-R_TetA/multi-R_MdtG-like"/>
</dbReference>
<dbReference type="EMBL" id="MSYM01000011">
    <property type="protein sequence ID" value="OLP06927.1"/>
    <property type="molecule type" value="Genomic_DNA"/>
</dbReference>
<dbReference type="PRINTS" id="PR01035">
    <property type="entry name" value="TCRTETA"/>
</dbReference>
<dbReference type="Pfam" id="PF07690">
    <property type="entry name" value="MFS_1"/>
    <property type="match status" value="1"/>
</dbReference>
<dbReference type="InterPro" id="IPR011701">
    <property type="entry name" value="MFS"/>
</dbReference>
<feature type="transmembrane region" description="Helical" evidence="5">
    <location>
        <begin position="307"/>
        <end position="327"/>
    </location>
</feature>
<feature type="transmembrane region" description="Helical" evidence="5">
    <location>
        <begin position="272"/>
        <end position="301"/>
    </location>
</feature>
<accession>A0A1Q8YG00</accession>
<gene>
    <name evidence="7" type="ORF">BLL52_1673</name>
</gene>
<dbReference type="GO" id="GO:0005886">
    <property type="term" value="C:plasma membrane"/>
    <property type="evidence" value="ECO:0007669"/>
    <property type="project" value="TreeGrafter"/>
</dbReference>
<dbReference type="PANTHER" id="PTHR23501:SF190">
    <property type="entry name" value="MAJOR FACILITATOR SUPERFAMILY MFS_1"/>
    <property type="match status" value="1"/>
</dbReference>
<feature type="transmembrane region" description="Helical" evidence="5">
    <location>
        <begin position="111"/>
        <end position="129"/>
    </location>
</feature>
<feature type="transmembrane region" description="Helical" evidence="5">
    <location>
        <begin position="53"/>
        <end position="71"/>
    </location>
</feature>
<evidence type="ECO:0000256" key="1">
    <source>
        <dbReference type="ARBA" id="ARBA00004141"/>
    </source>
</evidence>
<reference evidence="7 8" key="1">
    <citation type="submission" date="2017-01" db="EMBL/GenBank/DDBJ databases">
        <title>Genome sequence of Rhodoferax antarcticus ANT.BR, a psychrophilic purple nonsulfur bacterium from an Antarctic microbial mat.</title>
        <authorList>
            <person name="Baker J."/>
            <person name="Riester C."/>
            <person name="Skinner B."/>
            <person name="Newell A."/>
            <person name="Swingley W."/>
            <person name="Madigan M."/>
            <person name="Jung D."/>
            <person name="Asao M."/>
            <person name="Chen M."/>
            <person name="Loughlin P."/>
            <person name="Pan H."/>
            <person name="Lin S."/>
            <person name="Li N."/>
            <person name="Shaw J."/>
            <person name="Prado M."/>
            <person name="Sherman C."/>
            <person name="Li X."/>
            <person name="Tang J."/>
            <person name="Blankenship R."/>
            <person name="Zhao T."/>
            <person name="Touchman J."/>
            <person name="Sattley M."/>
        </authorList>
    </citation>
    <scope>NUCLEOTIDE SEQUENCE [LARGE SCALE GENOMIC DNA]</scope>
    <source>
        <strain evidence="7 8">ANT.BR</strain>
    </source>
</reference>
<feature type="transmembrane region" description="Helical" evidence="5">
    <location>
        <begin position="170"/>
        <end position="190"/>
    </location>
</feature>
<sequence length="461" mass="48187">MSSASLPAGTPAYRRLMTVLFIGVFMSALDTAIVAPVIPALREAFQIDNRQVGLVMIAFILASLSSTAPLASLGDRYGRRPVYLISISLFALGSLVIALAPVFWAVVLGRVIQGIGGGGIIPTASAVIADALPPKERGRALGLIGATYGMAFVLGPPLAGVVMVFLNWHWIFLANLPIAAYVLYLGASALPTQRAQTKLPPLDWRGIVVLLLLLVSLVATVTQIGDEITGWTVWPYTLAAIIVLLPLFIWVEKRALQPLIPMSIFANRQLSLTYLLTLGAGFGMGSVIFLTSIATLAYGVARENAGFVLLPMVVCSILGSMGSGRLLNRLGARTLIVFGFALLSVGYGASAFTSMGLWGFLLSTMPVGLGVGVVVSGALRTIAIDEAPLAQRGTAQGLINIFTSVGTLLSATAIGALADFSGHGAAGFSVAYEVVAVLMVVMLLLSLGLNKHTPTIEPLSA</sequence>
<dbReference type="Proteomes" id="UP000185911">
    <property type="component" value="Unassembled WGS sequence"/>
</dbReference>
<dbReference type="PROSITE" id="PS50850">
    <property type="entry name" value="MFS"/>
    <property type="match status" value="1"/>
</dbReference>
<feature type="transmembrane region" description="Helical" evidence="5">
    <location>
        <begin position="358"/>
        <end position="379"/>
    </location>
</feature>
<keyword evidence="2 5" id="KW-0812">Transmembrane</keyword>
<feature type="transmembrane region" description="Helical" evidence="5">
    <location>
        <begin position="430"/>
        <end position="449"/>
    </location>
</feature>
<dbReference type="AlphaFoldDB" id="A0A1Q8YG00"/>
<feature type="domain" description="Major facilitator superfamily (MFS) profile" evidence="6">
    <location>
        <begin position="16"/>
        <end position="454"/>
    </location>
</feature>
<dbReference type="Gene3D" id="1.20.1250.20">
    <property type="entry name" value="MFS general substrate transporter like domains"/>
    <property type="match status" value="1"/>
</dbReference>
<keyword evidence="4 5" id="KW-0472">Membrane</keyword>
<name>A0A1Q8YG00_9BURK</name>
<dbReference type="STRING" id="81479.RA876_02805"/>
<organism evidence="7 8">
    <name type="scientific">Rhodoferax antarcticus ANT.BR</name>
    <dbReference type="NCBI Taxonomy" id="1111071"/>
    <lineage>
        <taxon>Bacteria</taxon>
        <taxon>Pseudomonadati</taxon>
        <taxon>Pseudomonadota</taxon>
        <taxon>Betaproteobacteria</taxon>
        <taxon>Burkholderiales</taxon>
        <taxon>Comamonadaceae</taxon>
        <taxon>Rhodoferax</taxon>
    </lineage>
</organism>
<evidence type="ECO:0000313" key="8">
    <source>
        <dbReference type="Proteomes" id="UP000185911"/>
    </source>
</evidence>
<evidence type="ECO:0000259" key="6">
    <source>
        <dbReference type="PROSITE" id="PS50850"/>
    </source>
</evidence>
<protein>
    <submittedName>
        <fullName evidence="7">Major Facilitator Superfamily protein</fullName>
    </submittedName>
</protein>
<feature type="transmembrane region" description="Helical" evidence="5">
    <location>
        <begin position="399"/>
        <end position="418"/>
    </location>
</feature>
<keyword evidence="8" id="KW-1185">Reference proteome</keyword>
<evidence type="ECO:0000256" key="2">
    <source>
        <dbReference type="ARBA" id="ARBA00022692"/>
    </source>
</evidence>
<evidence type="ECO:0000256" key="3">
    <source>
        <dbReference type="ARBA" id="ARBA00022989"/>
    </source>
</evidence>
<dbReference type="Gene3D" id="1.20.1720.10">
    <property type="entry name" value="Multidrug resistance protein D"/>
    <property type="match status" value="1"/>
</dbReference>
<dbReference type="SUPFAM" id="SSF103473">
    <property type="entry name" value="MFS general substrate transporter"/>
    <property type="match status" value="1"/>
</dbReference>
<keyword evidence="3 5" id="KW-1133">Transmembrane helix</keyword>
<evidence type="ECO:0000256" key="5">
    <source>
        <dbReference type="SAM" id="Phobius"/>
    </source>
</evidence>
<feature type="transmembrane region" description="Helical" evidence="5">
    <location>
        <begin position="233"/>
        <end position="251"/>
    </location>
</feature>
<evidence type="ECO:0000256" key="4">
    <source>
        <dbReference type="ARBA" id="ARBA00023136"/>
    </source>
</evidence>
<dbReference type="InterPro" id="IPR020846">
    <property type="entry name" value="MFS_dom"/>
</dbReference>
<feature type="transmembrane region" description="Helical" evidence="5">
    <location>
        <begin position="202"/>
        <end position="221"/>
    </location>
</feature>